<protein>
    <submittedName>
        <fullName evidence="1">Uncharacterized protein</fullName>
    </submittedName>
</protein>
<dbReference type="EMBL" id="RCMG01000234">
    <property type="protein sequence ID" value="KAG2858940.1"/>
    <property type="molecule type" value="Genomic_DNA"/>
</dbReference>
<evidence type="ECO:0000313" key="1">
    <source>
        <dbReference type="EMBL" id="KAG2858940.1"/>
    </source>
</evidence>
<dbReference type="Proteomes" id="UP000735874">
    <property type="component" value="Unassembled WGS sequence"/>
</dbReference>
<gene>
    <name evidence="1" type="ORF">PC113_g9373</name>
    <name evidence="2" type="ORF">PC117_g18085</name>
    <name evidence="3" type="ORF">PC129_g15513</name>
</gene>
<evidence type="ECO:0000313" key="2">
    <source>
        <dbReference type="EMBL" id="KAG2915163.1"/>
    </source>
</evidence>
<evidence type="ECO:0000313" key="3">
    <source>
        <dbReference type="EMBL" id="KAG3213549.1"/>
    </source>
</evidence>
<evidence type="ECO:0000313" key="4">
    <source>
        <dbReference type="Proteomes" id="UP000735874"/>
    </source>
</evidence>
<dbReference type="Proteomes" id="UP000760860">
    <property type="component" value="Unassembled WGS sequence"/>
</dbReference>
<reference evidence="1" key="1">
    <citation type="submission" date="2018-10" db="EMBL/GenBank/DDBJ databases">
        <title>Effector identification in a new, highly contiguous assembly of the strawberry crown rot pathogen Phytophthora cactorum.</title>
        <authorList>
            <person name="Armitage A.D."/>
            <person name="Nellist C.F."/>
            <person name="Bates H."/>
            <person name="Vickerstaff R.J."/>
            <person name="Harrison R.J."/>
        </authorList>
    </citation>
    <scope>NUCLEOTIDE SEQUENCE</scope>
    <source>
        <strain evidence="1">15-7</strain>
        <strain evidence="2">4040</strain>
        <strain evidence="3">P421</strain>
    </source>
</reference>
<comment type="caution">
    <text evidence="1">The sequence shown here is derived from an EMBL/GenBank/DDBJ whole genome shotgun (WGS) entry which is preliminary data.</text>
</comment>
<organism evidence="1 4">
    <name type="scientific">Phytophthora cactorum</name>
    <dbReference type="NCBI Taxonomy" id="29920"/>
    <lineage>
        <taxon>Eukaryota</taxon>
        <taxon>Sar</taxon>
        <taxon>Stramenopiles</taxon>
        <taxon>Oomycota</taxon>
        <taxon>Peronosporomycetes</taxon>
        <taxon>Peronosporales</taxon>
        <taxon>Peronosporaceae</taxon>
        <taxon>Phytophthora</taxon>
    </lineage>
</organism>
<sequence length="53" mass="5436">MSLLAAAATADSPVVAPRSTVAAPPQLQLAPSLWWFFAESAEVATVSAEYGTS</sequence>
<dbReference type="EMBL" id="RCMK01000711">
    <property type="protein sequence ID" value="KAG2915163.1"/>
    <property type="molecule type" value="Genomic_DNA"/>
</dbReference>
<dbReference type="AlphaFoldDB" id="A0A8T0Z9W5"/>
<name>A0A8T0Z9W5_9STRA</name>
<proteinExistence type="predicted"/>
<accession>A0A8T0Z9W5</accession>
<dbReference type="EMBL" id="RCMV01000721">
    <property type="protein sequence ID" value="KAG3213549.1"/>
    <property type="molecule type" value="Genomic_DNA"/>
</dbReference>
<dbReference type="Proteomes" id="UP000736787">
    <property type="component" value="Unassembled WGS sequence"/>
</dbReference>